<dbReference type="GO" id="GO:0003677">
    <property type="term" value="F:DNA binding"/>
    <property type="evidence" value="ECO:0007669"/>
    <property type="project" value="UniProtKB-KW"/>
</dbReference>
<evidence type="ECO:0000259" key="8">
    <source>
        <dbReference type="Pfam" id="PF08281"/>
    </source>
</evidence>
<keyword evidence="2" id="KW-0805">Transcription regulation</keyword>
<dbReference type="OrthoDB" id="9785675at2"/>
<dbReference type="PANTHER" id="PTHR43133:SF8">
    <property type="entry name" value="RNA POLYMERASE SIGMA FACTOR HI_1459-RELATED"/>
    <property type="match status" value="1"/>
</dbReference>
<dbReference type="Pfam" id="PF08281">
    <property type="entry name" value="Sigma70_r4_2"/>
    <property type="match status" value="1"/>
</dbReference>
<dbReference type="Gene3D" id="1.10.10.10">
    <property type="entry name" value="Winged helix-like DNA-binding domain superfamily/Winged helix DNA-binding domain"/>
    <property type="match status" value="1"/>
</dbReference>
<organism evidence="9 10">
    <name type="scientific">Allorhodopirellula solitaria</name>
    <dbReference type="NCBI Taxonomy" id="2527987"/>
    <lineage>
        <taxon>Bacteria</taxon>
        <taxon>Pseudomonadati</taxon>
        <taxon>Planctomycetota</taxon>
        <taxon>Planctomycetia</taxon>
        <taxon>Pirellulales</taxon>
        <taxon>Pirellulaceae</taxon>
        <taxon>Allorhodopirellula</taxon>
    </lineage>
</organism>
<reference evidence="9 10" key="1">
    <citation type="submission" date="2019-02" db="EMBL/GenBank/DDBJ databases">
        <title>Deep-cultivation of Planctomycetes and their phenomic and genomic characterization uncovers novel biology.</title>
        <authorList>
            <person name="Wiegand S."/>
            <person name="Jogler M."/>
            <person name="Boedeker C."/>
            <person name="Pinto D."/>
            <person name="Vollmers J."/>
            <person name="Rivas-Marin E."/>
            <person name="Kohn T."/>
            <person name="Peeters S.H."/>
            <person name="Heuer A."/>
            <person name="Rast P."/>
            <person name="Oberbeckmann S."/>
            <person name="Bunk B."/>
            <person name="Jeske O."/>
            <person name="Meyerdierks A."/>
            <person name="Storesund J.E."/>
            <person name="Kallscheuer N."/>
            <person name="Luecker S."/>
            <person name="Lage O.M."/>
            <person name="Pohl T."/>
            <person name="Merkel B.J."/>
            <person name="Hornburger P."/>
            <person name="Mueller R.-W."/>
            <person name="Bruemmer F."/>
            <person name="Labrenz M."/>
            <person name="Spormann A.M."/>
            <person name="Op Den Camp H."/>
            <person name="Overmann J."/>
            <person name="Amann R."/>
            <person name="Jetten M.S.M."/>
            <person name="Mascher T."/>
            <person name="Medema M.H."/>
            <person name="Devos D.P."/>
            <person name="Kaster A.-K."/>
            <person name="Ovreas L."/>
            <person name="Rohde M."/>
            <person name="Galperin M.Y."/>
            <person name="Jogler C."/>
        </authorList>
    </citation>
    <scope>NUCLEOTIDE SEQUENCE [LARGE SCALE GENOMIC DNA]</scope>
    <source>
        <strain evidence="9 10">CA85</strain>
    </source>
</reference>
<dbReference type="EMBL" id="SJPK01000003">
    <property type="protein sequence ID" value="TWT73189.1"/>
    <property type="molecule type" value="Genomic_DNA"/>
</dbReference>
<dbReference type="RefSeq" id="WP_146390745.1">
    <property type="nucleotide sequence ID" value="NZ_SJPK01000003.1"/>
</dbReference>
<name>A0A5C5YE24_9BACT</name>
<keyword evidence="3" id="KW-0731">Sigma factor</keyword>
<dbReference type="InterPro" id="IPR014284">
    <property type="entry name" value="RNA_pol_sigma-70_dom"/>
</dbReference>
<evidence type="ECO:0000256" key="1">
    <source>
        <dbReference type="ARBA" id="ARBA00010641"/>
    </source>
</evidence>
<keyword evidence="4" id="KW-0238">DNA-binding</keyword>
<keyword evidence="10" id="KW-1185">Reference proteome</keyword>
<dbReference type="CDD" id="cd06171">
    <property type="entry name" value="Sigma70_r4"/>
    <property type="match status" value="1"/>
</dbReference>
<dbReference type="InterPro" id="IPR036388">
    <property type="entry name" value="WH-like_DNA-bd_sf"/>
</dbReference>
<sequence>MSLSTDSFAILSSSAATNAALVDRCQHRDEPAFAEIFKRHRDLIYRVCLRYVGHHHDAEDMTQETFRRAAAAISRVDSQRPIEPWLVTIAANRCRSFLSRRQGDRSIGSLEETKVTSDRKHDHADRLSLGEQLDLALQRLPANQRHAFELIHQRELTYPEAARVMGRPMGTVKTWVRRAKRGLQDTLRAAESEVGSMPPASAVAPASAVISADDSQLSAAEFRPGRRTAVGVVATALLLGCLIVANRSPSQVSPLASVPGSHLLSPAPAVVEPLPAGGDVQRHSGAPAHDWQWASLNAFLHTRLSVEGVRALPLNRWMQQTSPALGHLHSGIKPLSSTLHRVAELFQCEVAQTSLIPGAEPGELGRDGAGEYRSSIDAGTSGQLDQTTTLTQRQHRSIA</sequence>
<feature type="domain" description="RNA polymerase sigma-70 region 2" evidence="7">
    <location>
        <begin position="37"/>
        <end position="102"/>
    </location>
</feature>
<feature type="compositionally biased region" description="Low complexity" evidence="6">
    <location>
        <begin position="383"/>
        <end position="392"/>
    </location>
</feature>
<accession>A0A5C5YE24</accession>
<comment type="similarity">
    <text evidence="1">Belongs to the sigma-70 factor family. ECF subfamily.</text>
</comment>
<dbReference type="InterPro" id="IPR013324">
    <property type="entry name" value="RNA_pol_sigma_r3/r4-like"/>
</dbReference>
<dbReference type="AlphaFoldDB" id="A0A5C5YE24"/>
<evidence type="ECO:0000313" key="10">
    <source>
        <dbReference type="Proteomes" id="UP000318053"/>
    </source>
</evidence>
<proteinExistence type="inferred from homology"/>
<dbReference type="Gene3D" id="1.10.1740.10">
    <property type="match status" value="1"/>
</dbReference>
<protein>
    <submittedName>
        <fullName evidence="9">ECF RNA polymerase sigma factor SigW</fullName>
    </submittedName>
</protein>
<feature type="domain" description="RNA polymerase sigma factor 70 region 4 type 2" evidence="8">
    <location>
        <begin position="131"/>
        <end position="181"/>
    </location>
</feature>
<dbReference type="GO" id="GO:0016987">
    <property type="term" value="F:sigma factor activity"/>
    <property type="evidence" value="ECO:0007669"/>
    <property type="project" value="UniProtKB-KW"/>
</dbReference>
<dbReference type="InterPro" id="IPR013249">
    <property type="entry name" value="RNA_pol_sigma70_r4_t2"/>
</dbReference>
<dbReference type="Proteomes" id="UP000318053">
    <property type="component" value="Unassembled WGS sequence"/>
</dbReference>
<dbReference type="InterPro" id="IPR039425">
    <property type="entry name" value="RNA_pol_sigma-70-like"/>
</dbReference>
<keyword evidence="5" id="KW-0804">Transcription</keyword>
<evidence type="ECO:0000259" key="7">
    <source>
        <dbReference type="Pfam" id="PF04542"/>
    </source>
</evidence>
<dbReference type="Pfam" id="PF04542">
    <property type="entry name" value="Sigma70_r2"/>
    <property type="match status" value="1"/>
</dbReference>
<dbReference type="GO" id="GO:0006352">
    <property type="term" value="P:DNA-templated transcription initiation"/>
    <property type="evidence" value="ECO:0007669"/>
    <property type="project" value="InterPro"/>
</dbReference>
<dbReference type="SUPFAM" id="SSF88946">
    <property type="entry name" value="Sigma2 domain of RNA polymerase sigma factors"/>
    <property type="match status" value="1"/>
</dbReference>
<evidence type="ECO:0000256" key="5">
    <source>
        <dbReference type="ARBA" id="ARBA00023163"/>
    </source>
</evidence>
<evidence type="ECO:0000256" key="4">
    <source>
        <dbReference type="ARBA" id="ARBA00023125"/>
    </source>
</evidence>
<dbReference type="InterPro" id="IPR013325">
    <property type="entry name" value="RNA_pol_sigma_r2"/>
</dbReference>
<dbReference type="NCBIfam" id="TIGR02937">
    <property type="entry name" value="sigma70-ECF"/>
    <property type="match status" value="1"/>
</dbReference>
<feature type="region of interest" description="Disordered" evidence="6">
    <location>
        <begin position="357"/>
        <end position="399"/>
    </location>
</feature>
<dbReference type="SUPFAM" id="SSF88659">
    <property type="entry name" value="Sigma3 and sigma4 domains of RNA polymerase sigma factors"/>
    <property type="match status" value="1"/>
</dbReference>
<comment type="caution">
    <text evidence="9">The sequence shown here is derived from an EMBL/GenBank/DDBJ whole genome shotgun (WGS) entry which is preliminary data.</text>
</comment>
<evidence type="ECO:0000256" key="6">
    <source>
        <dbReference type="SAM" id="MobiDB-lite"/>
    </source>
</evidence>
<evidence type="ECO:0000256" key="2">
    <source>
        <dbReference type="ARBA" id="ARBA00023015"/>
    </source>
</evidence>
<dbReference type="InterPro" id="IPR007627">
    <property type="entry name" value="RNA_pol_sigma70_r2"/>
</dbReference>
<evidence type="ECO:0000256" key="3">
    <source>
        <dbReference type="ARBA" id="ARBA00023082"/>
    </source>
</evidence>
<evidence type="ECO:0000313" key="9">
    <source>
        <dbReference type="EMBL" id="TWT73189.1"/>
    </source>
</evidence>
<gene>
    <name evidence="9" type="primary">sigW_2</name>
    <name evidence="9" type="ORF">CA85_16560</name>
</gene>
<dbReference type="PANTHER" id="PTHR43133">
    <property type="entry name" value="RNA POLYMERASE ECF-TYPE SIGMA FACTO"/>
    <property type="match status" value="1"/>
</dbReference>